<dbReference type="InterPro" id="IPR003594">
    <property type="entry name" value="HATPase_dom"/>
</dbReference>
<accession>A0A7X1E7S0</accession>
<dbReference type="Proteomes" id="UP000525652">
    <property type="component" value="Unassembled WGS sequence"/>
</dbReference>
<name>A0A7X1E7S0_9BACT</name>
<dbReference type="PRINTS" id="PR00344">
    <property type="entry name" value="BCTRLSENSOR"/>
</dbReference>
<sequence>MNSNSLLPAWLKFLDFRAEDHLPIAEKIRRYITFGLSVSMAIGGLFFTVYNSLIGSDFLVPQNRLLFMGGVFGVVLTLIQMYRVSFAVISASAMVSFFVSSVLFDNGAENFLVTGIVATMFMFDNRLTRWSISVAEGAFFIYAKYLLYESCGMSNSGVSFLHHATNLVLFLLGLVAFLEVFRVVNRNYRQLLEEQHGQLEKQHKQLEEQATQMAEANDSKERLFAILGHDLRGPVGNVRSVLDLLRAGELTQKESEEFLEELGQEVGNLEGLLENLLGWASTQLQRIEPYPVDYSIRNQVEEVFRIQTEAAGRKKIQLVNDADEKHWVRADQAQIQTALRNLVSNGIKFTPGGGEVRIHTELRGGKVLIVVSDSGVGISEESIRAMRRGQIQKPRRGTHQEKGFGIGLRICDEFISANGDRLSISAEEGKGSVFYFSLPLGHLTE</sequence>
<dbReference type="RefSeq" id="WP_185694644.1">
    <property type="nucleotide sequence ID" value="NZ_JACHVA010000138.1"/>
</dbReference>
<dbReference type="InterPro" id="IPR036890">
    <property type="entry name" value="HATPase_C_sf"/>
</dbReference>
<comment type="caution">
    <text evidence="7">The sequence shown here is derived from an EMBL/GenBank/DDBJ whole genome shotgun (WGS) entry which is preliminary data.</text>
</comment>
<evidence type="ECO:0000256" key="3">
    <source>
        <dbReference type="ARBA" id="ARBA00022553"/>
    </source>
</evidence>
<evidence type="ECO:0000256" key="5">
    <source>
        <dbReference type="SAM" id="Phobius"/>
    </source>
</evidence>
<feature type="transmembrane region" description="Helical" evidence="5">
    <location>
        <begin position="31"/>
        <end position="53"/>
    </location>
</feature>
<dbReference type="SUPFAM" id="SSF47384">
    <property type="entry name" value="Homodimeric domain of signal transducing histidine kinase"/>
    <property type="match status" value="1"/>
</dbReference>
<proteinExistence type="predicted"/>
<dbReference type="PANTHER" id="PTHR43547:SF2">
    <property type="entry name" value="HYBRID SIGNAL TRANSDUCTION HISTIDINE KINASE C"/>
    <property type="match status" value="1"/>
</dbReference>
<dbReference type="Pfam" id="PF02518">
    <property type="entry name" value="HATPase_c"/>
    <property type="match status" value="1"/>
</dbReference>
<dbReference type="EC" id="2.7.13.3" evidence="2"/>
<dbReference type="PROSITE" id="PS50109">
    <property type="entry name" value="HIS_KIN"/>
    <property type="match status" value="1"/>
</dbReference>
<gene>
    <name evidence="7" type="ORF">H5P30_19775</name>
</gene>
<dbReference type="Gene3D" id="1.10.287.130">
    <property type="match status" value="1"/>
</dbReference>
<dbReference type="Pfam" id="PF00512">
    <property type="entry name" value="HisKA"/>
    <property type="match status" value="1"/>
</dbReference>
<dbReference type="PANTHER" id="PTHR43547">
    <property type="entry name" value="TWO-COMPONENT HISTIDINE KINASE"/>
    <property type="match status" value="1"/>
</dbReference>
<dbReference type="SMART" id="SM00388">
    <property type="entry name" value="HisKA"/>
    <property type="match status" value="1"/>
</dbReference>
<feature type="transmembrane region" description="Helical" evidence="5">
    <location>
        <begin position="127"/>
        <end position="148"/>
    </location>
</feature>
<evidence type="ECO:0000256" key="4">
    <source>
        <dbReference type="SAM" id="Coils"/>
    </source>
</evidence>
<evidence type="ECO:0000256" key="2">
    <source>
        <dbReference type="ARBA" id="ARBA00012438"/>
    </source>
</evidence>
<keyword evidence="7" id="KW-0418">Kinase</keyword>
<dbReference type="Gene3D" id="3.30.565.10">
    <property type="entry name" value="Histidine kinase-like ATPase, C-terminal domain"/>
    <property type="match status" value="1"/>
</dbReference>
<evidence type="ECO:0000313" key="8">
    <source>
        <dbReference type="Proteomes" id="UP000525652"/>
    </source>
</evidence>
<reference evidence="7 8" key="1">
    <citation type="submission" date="2020-07" db="EMBL/GenBank/DDBJ databases">
        <authorList>
            <person name="Feng X."/>
        </authorList>
    </citation>
    <scope>NUCLEOTIDE SEQUENCE [LARGE SCALE GENOMIC DNA]</scope>
    <source>
        <strain evidence="7 8">JCM14086</strain>
    </source>
</reference>
<dbReference type="EMBL" id="JACHVA010000138">
    <property type="protein sequence ID" value="MBC2604027.1"/>
    <property type="molecule type" value="Genomic_DNA"/>
</dbReference>
<keyword evidence="5" id="KW-1133">Transmembrane helix</keyword>
<keyword evidence="4" id="KW-0175">Coiled coil</keyword>
<keyword evidence="5" id="KW-0472">Membrane</keyword>
<keyword evidence="3" id="KW-0597">Phosphoprotein</keyword>
<feature type="transmembrane region" description="Helical" evidence="5">
    <location>
        <begin position="65"/>
        <end position="82"/>
    </location>
</feature>
<dbReference type="GO" id="GO:0000155">
    <property type="term" value="F:phosphorelay sensor kinase activity"/>
    <property type="evidence" value="ECO:0007669"/>
    <property type="project" value="InterPro"/>
</dbReference>
<dbReference type="InterPro" id="IPR005467">
    <property type="entry name" value="His_kinase_dom"/>
</dbReference>
<dbReference type="AlphaFoldDB" id="A0A7X1E7S0"/>
<dbReference type="SUPFAM" id="SSF55874">
    <property type="entry name" value="ATPase domain of HSP90 chaperone/DNA topoisomerase II/histidine kinase"/>
    <property type="match status" value="1"/>
</dbReference>
<keyword evidence="7" id="KW-0808">Transferase</keyword>
<feature type="transmembrane region" description="Helical" evidence="5">
    <location>
        <begin position="160"/>
        <end position="181"/>
    </location>
</feature>
<feature type="coiled-coil region" evidence="4">
    <location>
        <begin position="189"/>
        <end position="223"/>
    </location>
</feature>
<comment type="catalytic activity">
    <reaction evidence="1">
        <text>ATP + protein L-histidine = ADP + protein N-phospho-L-histidine.</text>
        <dbReference type="EC" id="2.7.13.3"/>
    </reaction>
</comment>
<evidence type="ECO:0000256" key="1">
    <source>
        <dbReference type="ARBA" id="ARBA00000085"/>
    </source>
</evidence>
<keyword evidence="8" id="KW-1185">Reference proteome</keyword>
<dbReference type="InterPro" id="IPR003661">
    <property type="entry name" value="HisK_dim/P_dom"/>
</dbReference>
<keyword evidence="5" id="KW-0812">Transmembrane</keyword>
<dbReference type="InterPro" id="IPR004358">
    <property type="entry name" value="Sig_transdc_His_kin-like_C"/>
</dbReference>
<dbReference type="SMART" id="SM00387">
    <property type="entry name" value="HATPase_c"/>
    <property type="match status" value="1"/>
</dbReference>
<organism evidence="7 8">
    <name type="scientific">Puniceicoccus vermicola</name>
    <dbReference type="NCBI Taxonomy" id="388746"/>
    <lineage>
        <taxon>Bacteria</taxon>
        <taxon>Pseudomonadati</taxon>
        <taxon>Verrucomicrobiota</taxon>
        <taxon>Opitutia</taxon>
        <taxon>Puniceicoccales</taxon>
        <taxon>Puniceicoccaceae</taxon>
        <taxon>Puniceicoccus</taxon>
    </lineage>
</organism>
<feature type="domain" description="Histidine kinase" evidence="6">
    <location>
        <begin position="226"/>
        <end position="442"/>
    </location>
</feature>
<evidence type="ECO:0000313" key="7">
    <source>
        <dbReference type="EMBL" id="MBC2604027.1"/>
    </source>
</evidence>
<protein>
    <recommendedName>
        <fullName evidence="2">histidine kinase</fullName>
        <ecNumber evidence="2">2.7.13.3</ecNumber>
    </recommendedName>
</protein>
<evidence type="ECO:0000259" key="6">
    <source>
        <dbReference type="PROSITE" id="PS50109"/>
    </source>
</evidence>
<dbReference type="InterPro" id="IPR036097">
    <property type="entry name" value="HisK_dim/P_sf"/>
</dbReference>